<comment type="pathway">
    <text evidence="3">Sphingolipid metabolism.</text>
</comment>
<keyword evidence="13" id="KW-1185">Reference proteome</keyword>
<sequence length="518" mass="58473">MSTFHPADSFLLFLSRAFCSPLAVFIQIQGCVICLTLAIGWAFAAYIRKREIIRIKDGMKSGNSFAFLCHDINELEHSNQVNLPRVSIVMPLKGFGEHNVHNWKSQITSLYGGPMEFFFVVESTEDPAYHSVIKLLADFKDDVDAKVIVAGLSTTCSQKIHNQLVGVEKMHKDSKYVLFLDDDVRLHPGSIGVLTTEMEKNPEIFIQTGYPLDLPSGTLGSYCIYEYHMPCSMGFATGGKTFFLWGGCMMMHADDFRHDNYGVVSGLRDGGYSDDMTLAAIAGAHKRLITSPPVAVFPHPLASDLTFSRYWNYLRKQTFVLESYISRVNWIMNRALFSTHCYLSWGFVAPYFMAMVHVAAALQIYMKGYSYGETTCTTGGLLASWLAICTFTELLSMWNLTRIEVQLCNMLSPEAPKLSLDYYNWSMIFVAMLVDNFLYPVSALRSHFSQSINWSGIRYRLKNGKIDKIERNKEKGPKFTDLGGKHLYGKKVATPKSSLLGSLGRSFAHWHQPKKYDV</sequence>
<reference evidence="12" key="1">
    <citation type="submission" date="2023-05" db="EMBL/GenBank/DDBJ databases">
        <title>Genome and transcriptome analyses reveal genes involved in the formation of fine ridges on petal epidermal cells in Hibiscus trionum.</title>
        <authorList>
            <person name="Koshimizu S."/>
            <person name="Masuda S."/>
            <person name="Ishii T."/>
            <person name="Shirasu K."/>
            <person name="Hoshino A."/>
            <person name="Arita M."/>
        </authorList>
    </citation>
    <scope>NUCLEOTIDE SEQUENCE</scope>
    <source>
        <strain evidence="12">Hamamatsu line</strain>
    </source>
</reference>
<organism evidence="12 13">
    <name type="scientific">Hibiscus trionum</name>
    <name type="common">Flower of an hour</name>
    <dbReference type="NCBI Taxonomy" id="183268"/>
    <lineage>
        <taxon>Eukaryota</taxon>
        <taxon>Viridiplantae</taxon>
        <taxon>Streptophyta</taxon>
        <taxon>Embryophyta</taxon>
        <taxon>Tracheophyta</taxon>
        <taxon>Spermatophyta</taxon>
        <taxon>Magnoliopsida</taxon>
        <taxon>eudicotyledons</taxon>
        <taxon>Gunneridae</taxon>
        <taxon>Pentapetalae</taxon>
        <taxon>rosids</taxon>
        <taxon>malvids</taxon>
        <taxon>Malvales</taxon>
        <taxon>Malvaceae</taxon>
        <taxon>Malvoideae</taxon>
        <taxon>Hibiscus</taxon>
    </lineage>
</organism>
<feature type="transmembrane region" description="Helical" evidence="11">
    <location>
        <begin position="20"/>
        <end position="47"/>
    </location>
</feature>
<dbReference type="Gene3D" id="3.90.550.10">
    <property type="entry name" value="Spore Coat Polysaccharide Biosynthesis Protein SpsA, Chain A"/>
    <property type="match status" value="1"/>
</dbReference>
<proteinExistence type="inferred from homology"/>
<protein>
    <recommendedName>
        <fullName evidence="5">ceramide glucosyltransferase</fullName>
        <ecNumber evidence="5">2.4.1.80</ecNumber>
    </recommendedName>
</protein>
<comment type="pathway">
    <text evidence="2">Lipid metabolism; sphingolipid metabolism.</text>
</comment>
<feature type="transmembrane region" description="Helical" evidence="11">
    <location>
        <begin position="342"/>
        <end position="362"/>
    </location>
</feature>
<dbReference type="OrthoDB" id="1483400at2759"/>
<evidence type="ECO:0000256" key="11">
    <source>
        <dbReference type="SAM" id="Phobius"/>
    </source>
</evidence>
<keyword evidence="6" id="KW-0328">Glycosyltransferase</keyword>
<evidence type="ECO:0000256" key="7">
    <source>
        <dbReference type="ARBA" id="ARBA00022679"/>
    </source>
</evidence>
<evidence type="ECO:0000256" key="4">
    <source>
        <dbReference type="ARBA" id="ARBA00006739"/>
    </source>
</evidence>
<dbReference type="PANTHER" id="PTHR12726">
    <property type="entry name" value="CERAMIDE GLUCOSYLTRANSFERASE"/>
    <property type="match status" value="1"/>
</dbReference>
<comment type="similarity">
    <text evidence="4">Belongs to the glycosyltransferase 2 family.</text>
</comment>
<evidence type="ECO:0000313" key="13">
    <source>
        <dbReference type="Proteomes" id="UP001165190"/>
    </source>
</evidence>
<dbReference type="GO" id="GO:0006679">
    <property type="term" value="P:glucosylceramide biosynthetic process"/>
    <property type="evidence" value="ECO:0007669"/>
    <property type="project" value="TreeGrafter"/>
</dbReference>
<dbReference type="InterPro" id="IPR025993">
    <property type="entry name" value="Ceramide_glucosylTrfase"/>
</dbReference>
<evidence type="ECO:0000256" key="9">
    <source>
        <dbReference type="ARBA" id="ARBA00022989"/>
    </source>
</evidence>
<dbReference type="SUPFAM" id="SSF53448">
    <property type="entry name" value="Nucleotide-diphospho-sugar transferases"/>
    <property type="match status" value="1"/>
</dbReference>
<name>A0A9W7HPX3_HIBTR</name>
<keyword evidence="7" id="KW-0808">Transferase</keyword>
<keyword evidence="8 11" id="KW-0812">Transmembrane</keyword>
<keyword evidence="9 11" id="KW-1133">Transmembrane helix</keyword>
<feature type="transmembrane region" description="Helical" evidence="11">
    <location>
        <begin position="382"/>
        <end position="401"/>
    </location>
</feature>
<keyword evidence="10 11" id="KW-0472">Membrane</keyword>
<feature type="transmembrane region" description="Helical" evidence="11">
    <location>
        <begin position="422"/>
        <end position="441"/>
    </location>
</feature>
<gene>
    <name evidence="12" type="ORF">HRI_001796400</name>
</gene>
<evidence type="ECO:0000256" key="5">
    <source>
        <dbReference type="ARBA" id="ARBA00012699"/>
    </source>
</evidence>
<dbReference type="InterPro" id="IPR029044">
    <property type="entry name" value="Nucleotide-diphossugar_trans"/>
</dbReference>
<dbReference type="EC" id="2.4.1.80" evidence="5"/>
<dbReference type="PANTHER" id="PTHR12726:SF0">
    <property type="entry name" value="CERAMIDE GLUCOSYLTRANSFERASE"/>
    <property type="match status" value="1"/>
</dbReference>
<evidence type="ECO:0000256" key="8">
    <source>
        <dbReference type="ARBA" id="ARBA00022692"/>
    </source>
</evidence>
<evidence type="ECO:0000256" key="1">
    <source>
        <dbReference type="ARBA" id="ARBA00004141"/>
    </source>
</evidence>
<dbReference type="GO" id="GO:0016020">
    <property type="term" value="C:membrane"/>
    <property type="evidence" value="ECO:0007669"/>
    <property type="project" value="UniProtKB-SubCell"/>
</dbReference>
<comment type="caution">
    <text evidence="12">The sequence shown here is derived from an EMBL/GenBank/DDBJ whole genome shotgun (WGS) entry which is preliminary data.</text>
</comment>
<comment type="subcellular location">
    <subcellularLocation>
        <location evidence="1">Membrane</location>
        <topology evidence="1">Multi-pass membrane protein</topology>
    </subcellularLocation>
</comment>
<evidence type="ECO:0000256" key="2">
    <source>
        <dbReference type="ARBA" id="ARBA00004760"/>
    </source>
</evidence>
<evidence type="ECO:0000256" key="3">
    <source>
        <dbReference type="ARBA" id="ARBA00004991"/>
    </source>
</evidence>
<dbReference type="AlphaFoldDB" id="A0A9W7HPX3"/>
<evidence type="ECO:0000256" key="6">
    <source>
        <dbReference type="ARBA" id="ARBA00022676"/>
    </source>
</evidence>
<dbReference type="EMBL" id="BSYR01000019">
    <property type="protein sequence ID" value="GMI81271.1"/>
    <property type="molecule type" value="Genomic_DNA"/>
</dbReference>
<evidence type="ECO:0000313" key="12">
    <source>
        <dbReference type="EMBL" id="GMI81271.1"/>
    </source>
</evidence>
<dbReference type="Proteomes" id="UP001165190">
    <property type="component" value="Unassembled WGS sequence"/>
</dbReference>
<accession>A0A9W7HPX3</accession>
<dbReference type="FunFam" id="3.90.550.10:FF:000086">
    <property type="entry name" value="Putative ceramide glucosyltransferase"/>
    <property type="match status" value="1"/>
</dbReference>
<dbReference type="GO" id="GO:0008120">
    <property type="term" value="F:ceramide glucosyltransferase activity"/>
    <property type="evidence" value="ECO:0007669"/>
    <property type="project" value="UniProtKB-EC"/>
</dbReference>
<evidence type="ECO:0000256" key="10">
    <source>
        <dbReference type="ARBA" id="ARBA00023136"/>
    </source>
</evidence>